<dbReference type="InterPro" id="IPR052039">
    <property type="entry name" value="Caspase-related_regulators"/>
</dbReference>
<dbReference type="InterPro" id="IPR013783">
    <property type="entry name" value="Ig-like_fold"/>
</dbReference>
<dbReference type="InterPro" id="IPR001309">
    <property type="entry name" value="Pept_C14_p20"/>
</dbReference>
<dbReference type="PROSITE" id="PS50208">
    <property type="entry name" value="CASPASE_P20"/>
    <property type="match status" value="1"/>
</dbReference>
<dbReference type="PANTHER" id="PTHR22576">
    <property type="entry name" value="MUCOSA ASSOCIATED LYMPHOID TISSUE LYMPHOMA TRANSLOCATION PROTEIN 1/PARACASPASE"/>
    <property type="match status" value="1"/>
</dbReference>
<keyword evidence="4" id="KW-1185">Reference proteome</keyword>
<dbReference type="EMBL" id="CP111014">
    <property type="protein sequence ID" value="WAQ98009.1"/>
    <property type="molecule type" value="Genomic_DNA"/>
</dbReference>
<dbReference type="Pfam" id="PF00656">
    <property type="entry name" value="Peptidase_C14"/>
    <property type="match status" value="1"/>
</dbReference>
<sequence>MPVNGLNGHVDFDGSVNDLPGNIWIKARGMLDTNPANMDWRALIRTLETSKRIKYRYKIKPQVVELWAPAISGESAAGKLLTELGSQGMTVGELRDIMEETGIDTFNLGLSKYEEIKITRSPEKGVDVHDGDPLVLEVEATGKPHPRFQWYFCPNGQNDFRKLQGHTEGILKIPYVTSANAGGYSCQIHNCRDPKLTRITEISLVSVTPNPNPTANGLNPPDADSLAQMFPRLSTNSPHASFYEGLENRSTVGPTTPRSPYSLILKDLQDVEVPLGESFTLAVETAGDPPIYYQWFHNEELLKNQFGPKLSMLNSQHQDYEITIISQPVSKELKFGDSALFMVEARCGLPLQYQWIKDGKEIEGATDFEYKIYNIQDASCSGLYQCEIKAMKMTTEGREVQSSRVFSNMAFLHLKIPSVNDNNRYNPHDKVALLIGNSDYLSEKALTAPPKDIQEMAESLVSINFKVVSLLNLTKPEIENAVVEFCKLIDKNVYAVFYFCGHGFEDSGVSYLVPTDAPSMYSPEECVNTSQVLYNFQKKNPALRISCLGDIVQFTRKENTRKEKYGTKITLQDMQKLQDNLVVDITVKFVYNRDGKEYNHTQRVDLGLPLYLSCNSSIH</sequence>
<evidence type="ECO:0000259" key="2">
    <source>
        <dbReference type="PROSITE" id="PS50835"/>
    </source>
</evidence>
<protein>
    <submittedName>
        <fullName evidence="3">MALT1-like protein</fullName>
    </submittedName>
</protein>
<proteinExistence type="predicted"/>
<reference evidence="3" key="1">
    <citation type="submission" date="2022-11" db="EMBL/GenBank/DDBJ databases">
        <title>Centuries of genome instability and evolution in soft-shell clam transmissible cancer (bioRxiv).</title>
        <authorList>
            <person name="Hart S.F.M."/>
            <person name="Yonemitsu M.A."/>
            <person name="Giersch R.M."/>
            <person name="Beal B.F."/>
            <person name="Arriagada G."/>
            <person name="Davis B.W."/>
            <person name="Ostrander E.A."/>
            <person name="Goff S.P."/>
            <person name="Metzger M.J."/>
        </authorList>
    </citation>
    <scope>NUCLEOTIDE SEQUENCE</scope>
    <source>
        <strain evidence="3">MELC-2E11</strain>
        <tissue evidence="3">Siphon/mantle</tissue>
    </source>
</reference>
<dbReference type="Gene3D" id="3.40.50.1460">
    <property type="match status" value="1"/>
</dbReference>
<dbReference type="CDD" id="cd00096">
    <property type="entry name" value="Ig"/>
    <property type="match status" value="1"/>
</dbReference>
<evidence type="ECO:0000259" key="1">
    <source>
        <dbReference type="PROSITE" id="PS50208"/>
    </source>
</evidence>
<feature type="domain" description="Ig-like" evidence="2">
    <location>
        <begin position="116"/>
        <end position="203"/>
    </location>
</feature>
<dbReference type="InterPro" id="IPR007110">
    <property type="entry name" value="Ig-like_dom"/>
</dbReference>
<dbReference type="InterPro" id="IPR036179">
    <property type="entry name" value="Ig-like_dom_sf"/>
</dbReference>
<evidence type="ECO:0000313" key="3">
    <source>
        <dbReference type="EMBL" id="WAQ98009.1"/>
    </source>
</evidence>
<feature type="domain" description="Caspase family p20" evidence="1">
    <location>
        <begin position="428"/>
        <end position="506"/>
    </location>
</feature>
<dbReference type="Gene3D" id="2.60.40.10">
    <property type="entry name" value="Immunoglobulins"/>
    <property type="match status" value="3"/>
</dbReference>
<dbReference type="SMART" id="SM00409">
    <property type="entry name" value="IG"/>
    <property type="match status" value="2"/>
</dbReference>
<organism evidence="3 4">
    <name type="scientific">Mya arenaria</name>
    <name type="common">Soft-shell clam</name>
    <dbReference type="NCBI Taxonomy" id="6604"/>
    <lineage>
        <taxon>Eukaryota</taxon>
        <taxon>Metazoa</taxon>
        <taxon>Spiralia</taxon>
        <taxon>Lophotrochozoa</taxon>
        <taxon>Mollusca</taxon>
        <taxon>Bivalvia</taxon>
        <taxon>Autobranchia</taxon>
        <taxon>Heteroconchia</taxon>
        <taxon>Euheterodonta</taxon>
        <taxon>Imparidentia</taxon>
        <taxon>Neoheterodontei</taxon>
        <taxon>Myida</taxon>
        <taxon>Myoidea</taxon>
        <taxon>Myidae</taxon>
        <taxon>Mya</taxon>
    </lineage>
</organism>
<dbReference type="InterPro" id="IPR029030">
    <property type="entry name" value="Caspase-like_dom_sf"/>
</dbReference>
<name>A0ABY7DJZ1_MYAAR</name>
<accession>A0ABY7DJZ1</accession>
<dbReference type="PANTHER" id="PTHR22576:SF37">
    <property type="entry name" value="MUCOSA-ASSOCIATED LYMPHOID TISSUE LYMPHOMA TRANSLOCATION PROTEIN 1"/>
    <property type="match status" value="1"/>
</dbReference>
<evidence type="ECO:0000313" key="4">
    <source>
        <dbReference type="Proteomes" id="UP001164746"/>
    </source>
</evidence>
<dbReference type="SUPFAM" id="SSF48726">
    <property type="entry name" value="Immunoglobulin"/>
    <property type="match status" value="3"/>
</dbReference>
<dbReference type="PROSITE" id="PS50835">
    <property type="entry name" value="IG_LIKE"/>
    <property type="match status" value="1"/>
</dbReference>
<gene>
    <name evidence="3" type="ORF">MAR_022382</name>
</gene>
<dbReference type="InterPro" id="IPR003599">
    <property type="entry name" value="Ig_sub"/>
</dbReference>
<dbReference type="InterPro" id="IPR011600">
    <property type="entry name" value="Pept_C14_caspase"/>
</dbReference>
<dbReference type="Proteomes" id="UP001164746">
    <property type="component" value="Chromosome 3"/>
</dbReference>
<dbReference type="Pfam" id="PF13927">
    <property type="entry name" value="Ig_3"/>
    <property type="match status" value="1"/>
</dbReference>
<dbReference type="SUPFAM" id="SSF52129">
    <property type="entry name" value="Caspase-like"/>
    <property type="match status" value="1"/>
</dbReference>